<keyword evidence="3 7" id="KW-0547">Nucleotide-binding</keyword>
<accession>A0A0N1IQE1</accession>
<dbReference type="PROSITE" id="PS00216">
    <property type="entry name" value="SUGAR_TRANSPORT_1"/>
    <property type="match status" value="1"/>
</dbReference>
<evidence type="ECO:0000256" key="2">
    <source>
        <dbReference type="ARBA" id="ARBA00022692"/>
    </source>
</evidence>
<feature type="transmembrane region" description="Helical" evidence="9">
    <location>
        <begin position="51"/>
        <end position="70"/>
    </location>
</feature>
<dbReference type="InterPro" id="IPR006689">
    <property type="entry name" value="Small_GTPase_ARF/SAR"/>
</dbReference>
<feature type="binding site" evidence="7">
    <location>
        <begin position="804"/>
        <end position="807"/>
    </location>
    <ligand>
        <name>GTP</name>
        <dbReference type="ChEBI" id="CHEBI:37565"/>
    </ligand>
</feature>
<dbReference type="AlphaFoldDB" id="A0A0N1IQE1"/>
<dbReference type="PANTHER" id="PTHR48021">
    <property type="match status" value="1"/>
</dbReference>
<dbReference type="GO" id="GO:0005525">
    <property type="term" value="F:GTP binding"/>
    <property type="evidence" value="ECO:0007669"/>
    <property type="project" value="UniProtKB-KW"/>
</dbReference>
<feature type="transmembrane region" description="Helical" evidence="9">
    <location>
        <begin position="165"/>
        <end position="186"/>
    </location>
</feature>
<dbReference type="GO" id="GO:0022857">
    <property type="term" value="F:transmembrane transporter activity"/>
    <property type="evidence" value="ECO:0007669"/>
    <property type="project" value="InterPro"/>
</dbReference>
<gene>
    <name evidence="10" type="ORF">RR46_00931</name>
</gene>
<evidence type="ECO:0000256" key="4">
    <source>
        <dbReference type="ARBA" id="ARBA00022989"/>
    </source>
</evidence>
<evidence type="ECO:0000256" key="9">
    <source>
        <dbReference type="SAM" id="Phobius"/>
    </source>
</evidence>
<reference evidence="10 11" key="1">
    <citation type="journal article" date="2015" name="Nat. Commun.">
        <title>Outbred genome sequencing and CRISPR/Cas9 gene editing in butterflies.</title>
        <authorList>
            <person name="Li X."/>
            <person name="Fan D."/>
            <person name="Zhang W."/>
            <person name="Liu G."/>
            <person name="Zhang L."/>
            <person name="Zhao L."/>
            <person name="Fang X."/>
            <person name="Chen L."/>
            <person name="Dong Y."/>
            <person name="Chen Y."/>
            <person name="Ding Y."/>
            <person name="Zhao R."/>
            <person name="Feng M."/>
            <person name="Zhu Y."/>
            <person name="Feng Y."/>
            <person name="Jiang X."/>
            <person name="Zhu D."/>
            <person name="Xiang H."/>
            <person name="Feng X."/>
            <person name="Li S."/>
            <person name="Wang J."/>
            <person name="Zhang G."/>
            <person name="Kronforst M.R."/>
            <person name="Wang W."/>
        </authorList>
    </citation>
    <scope>NUCLEOTIDE SEQUENCE [LARGE SCALE GENOMIC DNA]</scope>
    <source>
        <strain evidence="10">Ya'a_city_454_Px</strain>
        <tissue evidence="10">Whole body</tissue>
    </source>
</reference>
<dbReference type="InterPro" id="IPR005829">
    <property type="entry name" value="Sugar_transporter_CS"/>
</dbReference>
<dbReference type="SMART" id="SM00178">
    <property type="entry name" value="SAR"/>
    <property type="match status" value="1"/>
</dbReference>
<evidence type="ECO:0000256" key="3">
    <source>
        <dbReference type="ARBA" id="ARBA00022741"/>
    </source>
</evidence>
<evidence type="ECO:0000256" key="6">
    <source>
        <dbReference type="ARBA" id="ARBA00023136"/>
    </source>
</evidence>
<feature type="binding site" evidence="8">
    <location>
        <position position="713"/>
    </location>
    <ligand>
        <name>Mg(2+)</name>
        <dbReference type="ChEBI" id="CHEBI:18420"/>
    </ligand>
</feature>
<dbReference type="Pfam" id="PF00083">
    <property type="entry name" value="Sugar_tr"/>
    <property type="match status" value="1"/>
</dbReference>
<keyword evidence="11" id="KW-1185">Reference proteome</keyword>
<feature type="transmembrane region" description="Helical" evidence="9">
    <location>
        <begin position="82"/>
        <end position="101"/>
    </location>
</feature>
<dbReference type="Gene3D" id="3.40.50.300">
    <property type="entry name" value="P-loop containing nucleotide triphosphate hydrolases"/>
    <property type="match status" value="1"/>
</dbReference>
<evidence type="ECO:0000313" key="11">
    <source>
        <dbReference type="Proteomes" id="UP000053268"/>
    </source>
</evidence>
<dbReference type="STRING" id="66420.A0A0N1IQE1"/>
<dbReference type="Gene3D" id="1.20.1250.20">
    <property type="entry name" value="MFS general substrate transporter like domains"/>
    <property type="match status" value="1"/>
</dbReference>
<dbReference type="Pfam" id="PF00025">
    <property type="entry name" value="Arf"/>
    <property type="match status" value="1"/>
</dbReference>
<keyword evidence="5 7" id="KW-0342">GTP-binding</keyword>
<feature type="transmembrane region" description="Helical" evidence="9">
    <location>
        <begin position="375"/>
        <end position="398"/>
    </location>
</feature>
<keyword evidence="8" id="KW-0460">Magnesium</keyword>
<proteinExistence type="predicted"/>
<dbReference type="InterPro" id="IPR036259">
    <property type="entry name" value="MFS_trans_sf"/>
</dbReference>
<keyword evidence="4 9" id="KW-1133">Transmembrane helix</keyword>
<dbReference type="GO" id="GO:0046872">
    <property type="term" value="F:metal ion binding"/>
    <property type="evidence" value="ECO:0007669"/>
    <property type="project" value="UniProtKB-KW"/>
</dbReference>
<feature type="binding site" evidence="7">
    <location>
        <begin position="706"/>
        <end position="713"/>
    </location>
    <ligand>
        <name>GTP</name>
        <dbReference type="ChEBI" id="CHEBI:37565"/>
    </ligand>
</feature>
<protein>
    <submittedName>
        <fullName evidence="10">ADP-ribosylation factor-like protein 6</fullName>
    </submittedName>
</protein>
<feature type="transmembrane region" description="Helical" evidence="9">
    <location>
        <begin position="20"/>
        <end position="39"/>
    </location>
</feature>
<feature type="binding site" evidence="7">
    <location>
        <position position="746"/>
    </location>
    <ligand>
        <name>GTP</name>
        <dbReference type="ChEBI" id="CHEBI:37565"/>
    </ligand>
</feature>
<feature type="transmembrane region" description="Helical" evidence="9">
    <location>
        <begin position="251"/>
        <end position="274"/>
    </location>
</feature>
<sequence length="865" mass="90053">MTAGMGAARLAAARGAARQLLLVVLINVPTVSFGLALGWVSLASGESGDGAAGAVVAAVTTFAASLLGVPLSAHALTYGRKFAVIATSATFVACWALKLWGGAWCVLAARVAAGLGAAATWGQAPLLAQEMCSAGWRGAAAAALVPAHNLGVLLMYLAAQARLPHATVLWWCLGLSVVHCFAFLLMPESPAFLAASGKLDDAERALRWLRGAPAAATLRDELASLPAPDTDGSSWYALAKDMMSDNCRRRAFLIGGFAVVGQEMCGVLALLQYAERVFLLVQDAGGDGTRSGTLAAINVTLAVSAEPVLVSPAGHAVILGAVQLAASIAGLYLVERLGRRPMIVWSGVTTGLGLALGAALLPLRPLAVLGGVAPAGLALAAAVAADSVGLQPAPYALLADMFNYKYRGCAVLLVTAAGCVANALEAAAFPLAAALGGLRGALALAAALTLAYAGAAHCLVPETRRRTPLQIYAALCPSNSDKQTHRRILARFNIFRLKDTTGNSSIEKGEGYMNGDIDSKVKKMNKEHDANVKKVKEDAKAKGDGCGVAGRGAADCVVSVLGAGGGGGADSTDLFRNLYFTLTTPPPLSLSFVRGNSQSALAKRPRVYVACRSMSYCKGTMLCRRYLATGVAVPSRPRRHATRCDAADCTPALVHSDKPLCRYGYRLLTQRVVFTLALTLLQMGLLDRVSGWLSGARRRATVLVLGLDNSGKSSLLRALRPHDSPAAHGDHFASGGVTFEAHEAPGAARLRALWERHFSRADAIIFVVDAADHLRLVVAREELQLALAHPELRARRLPLLVLANKSDAPHALSTAHVAAALGLERVTDKPWHVCSSSAVCAGGAGLADGVSWLARQLREAAEQGH</sequence>
<dbReference type="PANTHER" id="PTHR48021:SF1">
    <property type="entry name" value="GH07001P-RELATED"/>
    <property type="match status" value="1"/>
</dbReference>
<keyword evidence="6 9" id="KW-0472">Membrane</keyword>
<dbReference type="Proteomes" id="UP000053268">
    <property type="component" value="Unassembled WGS sequence"/>
</dbReference>
<dbReference type="PROSITE" id="PS51417">
    <property type="entry name" value="ARF"/>
    <property type="match status" value="1"/>
</dbReference>
<name>A0A0N1IQE1_PAPXU</name>
<dbReference type="EMBL" id="LADI01012895">
    <property type="protein sequence ID" value="KPJ20756.1"/>
    <property type="molecule type" value="Genomic_DNA"/>
</dbReference>
<dbReference type="SUPFAM" id="SSF103473">
    <property type="entry name" value="MFS general substrate transporter"/>
    <property type="match status" value="1"/>
</dbReference>
<feature type="transmembrane region" description="Helical" evidence="9">
    <location>
        <begin position="410"/>
        <end position="435"/>
    </location>
</feature>
<evidence type="ECO:0000313" key="10">
    <source>
        <dbReference type="EMBL" id="KPJ20756.1"/>
    </source>
</evidence>
<feature type="transmembrane region" description="Helical" evidence="9">
    <location>
        <begin position="343"/>
        <end position="363"/>
    </location>
</feature>
<keyword evidence="8" id="KW-0479">Metal-binding</keyword>
<feature type="transmembrane region" description="Helical" evidence="9">
    <location>
        <begin position="313"/>
        <end position="334"/>
    </location>
</feature>
<evidence type="ECO:0000256" key="7">
    <source>
        <dbReference type="PIRSR" id="PIRSR606689-1"/>
    </source>
</evidence>
<comment type="caution">
    <text evidence="10">The sequence shown here is derived from an EMBL/GenBank/DDBJ whole genome shotgun (WGS) entry which is preliminary data.</text>
</comment>
<evidence type="ECO:0000256" key="8">
    <source>
        <dbReference type="PIRSR" id="PIRSR606689-2"/>
    </source>
</evidence>
<dbReference type="SUPFAM" id="SSF52540">
    <property type="entry name" value="P-loop containing nucleoside triphosphate hydrolases"/>
    <property type="match status" value="1"/>
</dbReference>
<dbReference type="PRINTS" id="PR00328">
    <property type="entry name" value="SAR1GTPBP"/>
</dbReference>
<dbReference type="GO" id="GO:0003924">
    <property type="term" value="F:GTPase activity"/>
    <property type="evidence" value="ECO:0007669"/>
    <property type="project" value="InterPro"/>
</dbReference>
<dbReference type="InterPro" id="IPR005828">
    <property type="entry name" value="MFS_sugar_transport-like"/>
</dbReference>
<dbReference type="SMART" id="SM00177">
    <property type="entry name" value="ARF"/>
    <property type="match status" value="1"/>
</dbReference>
<dbReference type="InterPro" id="IPR027417">
    <property type="entry name" value="P-loop_NTPase"/>
</dbReference>
<comment type="subcellular location">
    <subcellularLocation>
        <location evidence="1">Membrane</location>
        <topology evidence="1">Multi-pass membrane protein</topology>
    </subcellularLocation>
</comment>
<dbReference type="GO" id="GO:0016020">
    <property type="term" value="C:membrane"/>
    <property type="evidence" value="ECO:0007669"/>
    <property type="project" value="UniProtKB-SubCell"/>
</dbReference>
<keyword evidence="2 9" id="KW-0812">Transmembrane</keyword>
<dbReference type="InterPro" id="IPR050549">
    <property type="entry name" value="MFS_Trehalose_Transporter"/>
</dbReference>
<evidence type="ECO:0000256" key="1">
    <source>
        <dbReference type="ARBA" id="ARBA00004141"/>
    </source>
</evidence>
<organism evidence="10 11">
    <name type="scientific">Papilio xuthus</name>
    <name type="common">Asian swallowtail butterfly</name>
    <dbReference type="NCBI Taxonomy" id="66420"/>
    <lineage>
        <taxon>Eukaryota</taxon>
        <taxon>Metazoa</taxon>
        <taxon>Ecdysozoa</taxon>
        <taxon>Arthropoda</taxon>
        <taxon>Hexapoda</taxon>
        <taxon>Insecta</taxon>
        <taxon>Pterygota</taxon>
        <taxon>Neoptera</taxon>
        <taxon>Endopterygota</taxon>
        <taxon>Lepidoptera</taxon>
        <taxon>Glossata</taxon>
        <taxon>Ditrysia</taxon>
        <taxon>Papilionoidea</taxon>
        <taxon>Papilionidae</taxon>
        <taxon>Papilioninae</taxon>
        <taxon>Papilio</taxon>
    </lineage>
</organism>
<evidence type="ECO:0000256" key="5">
    <source>
        <dbReference type="ARBA" id="ARBA00023134"/>
    </source>
</evidence>